<proteinExistence type="predicted"/>
<organism evidence="1 2">
    <name type="scientific">Claviceps pusilla</name>
    <dbReference type="NCBI Taxonomy" id="123648"/>
    <lineage>
        <taxon>Eukaryota</taxon>
        <taxon>Fungi</taxon>
        <taxon>Dikarya</taxon>
        <taxon>Ascomycota</taxon>
        <taxon>Pezizomycotina</taxon>
        <taxon>Sordariomycetes</taxon>
        <taxon>Hypocreomycetidae</taxon>
        <taxon>Hypocreales</taxon>
        <taxon>Clavicipitaceae</taxon>
        <taxon>Claviceps</taxon>
    </lineage>
</organism>
<evidence type="ECO:0000313" key="1">
    <source>
        <dbReference type="EMBL" id="KAG5987132.1"/>
    </source>
</evidence>
<name>A0A9P7N4H2_9HYPO</name>
<reference evidence="1" key="1">
    <citation type="journal article" date="2020" name="bioRxiv">
        <title>Whole genome comparisons of ergot fungi reveals the divergence and evolution of species within the genus Claviceps are the result of varying mechanisms driving genome evolution and host range expansion.</title>
        <authorList>
            <person name="Wyka S.A."/>
            <person name="Mondo S.J."/>
            <person name="Liu M."/>
            <person name="Dettman J."/>
            <person name="Nalam V."/>
            <person name="Broders K.D."/>
        </authorList>
    </citation>
    <scope>NUCLEOTIDE SEQUENCE</scope>
    <source>
        <strain evidence="1">CCC 602</strain>
    </source>
</reference>
<dbReference type="Proteomes" id="UP000748025">
    <property type="component" value="Unassembled WGS sequence"/>
</dbReference>
<accession>A0A9P7N4H2</accession>
<protein>
    <submittedName>
        <fullName evidence="1">Uncharacterized protein</fullName>
    </submittedName>
</protein>
<comment type="caution">
    <text evidence="1">The sequence shown here is derived from an EMBL/GenBank/DDBJ whole genome shotgun (WGS) entry which is preliminary data.</text>
</comment>
<evidence type="ECO:0000313" key="2">
    <source>
        <dbReference type="Proteomes" id="UP000748025"/>
    </source>
</evidence>
<gene>
    <name evidence="1" type="ORF">E4U43_005224</name>
</gene>
<dbReference type="AlphaFoldDB" id="A0A9P7N4H2"/>
<dbReference type="EMBL" id="SRPW01003402">
    <property type="protein sequence ID" value="KAG5987132.1"/>
    <property type="molecule type" value="Genomic_DNA"/>
</dbReference>
<keyword evidence="2" id="KW-1185">Reference proteome</keyword>
<sequence>MFGIVVTALFCISGIMIGTAWLFGAQFPNVFQEASLFLTKITNSNSSPSNPILSGREEL</sequence>